<feature type="compositionally biased region" description="Polar residues" evidence="1">
    <location>
        <begin position="152"/>
        <end position="168"/>
    </location>
</feature>
<dbReference type="EMBL" id="AP022570">
    <property type="protein sequence ID" value="BBX52955.1"/>
    <property type="molecule type" value="Genomic_DNA"/>
</dbReference>
<proteinExistence type="predicted"/>
<organism evidence="2 3">
    <name type="scientific">Mycolicibacterium poriferae</name>
    <dbReference type="NCBI Taxonomy" id="39694"/>
    <lineage>
        <taxon>Bacteria</taxon>
        <taxon>Bacillati</taxon>
        <taxon>Actinomycetota</taxon>
        <taxon>Actinomycetes</taxon>
        <taxon>Mycobacteriales</taxon>
        <taxon>Mycobacteriaceae</taxon>
        <taxon>Mycolicibacterium</taxon>
    </lineage>
</organism>
<sequence length="178" mass="19267">MTAPEHTPTSPDPATPTGDTVEDTTTPAAEPEAEATTDDTDGVEPEQDSPNSEAAKRRRQLRETQTELATVRDQLATYQRRHAELIISDVIATPADLFDVGHADLADYLDDNGDILTDELRTAAETLVAQRPQLGASYTPPWPAGADYGQGVRSQSAPSSATWSTVLTDQRRRQGHTQ</sequence>
<gene>
    <name evidence="2" type="ORF">MPOR_39810</name>
</gene>
<keyword evidence="3" id="KW-1185">Reference proteome</keyword>
<dbReference type="Proteomes" id="UP000466785">
    <property type="component" value="Chromosome"/>
</dbReference>
<evidence type="ECO:0000313" key="3">
    <source>
        <dbReference type="Proteomes" id="UP000466785"/>
    </source>
</evidence>
<dbReference type="AlphaFoldDB" id="A0A6N4VDU3"/>
<evidence type="ECO:0000256" key="1">
    <source>
        <dbReference type="SAM" id="MobiDB-lite"/>
    </source>
</evidence>
<feature type="region of interest" description="Disordered" evidence="1">
    <location>
        <begin position="1"/>
        <end position="65"/>
    </location>
</feature>
<dbReference type="KEGG" id="mpof:MPOR_39810"/>
<name>A0A6N4VDU3_9MYCO</name>
<feature type="compositionally biased region" description="Acidic residues" evidence="1">
    <location>
        <begin position="31"/>
        <end position="47"/>
    </location>
</feature>
<protein>
    <submittedName>
        <fullName evidence="2">Uncharacterized protein</fullName>
    </submittedName>
</protein>
<feature type="region of interest" description="Disordered" evidence="1">
    <location>
        <begin position="135"/>
        <end position="178"/>
    </location>
</feature>
<feature type="compositionally biased region" description="Low complexity" evidence="1">
    <location>
        <begin position="15"/>
        <end position="30"/>
    </location>
</feature>
<evidence type="ECO:0000313" key="2">
    <source>
        <dbReference type="EMBL" id="BBX52955.1"/>
    </source>
</evidence>
<accession>A0A6N4VDU3</accession>
<reference evidence="2 3" key="1">
    <citation type="journal article" date="2019" name="Emerg. Microbes Infect.">
        <title>Comprehensive subspecies identification of 175 nontuberculous mycobacteria species based on 7547 genomic profiles.</title>
        <authorList>
            <person name="Matsumoto Y."/>
            <person name="Kinjo T."/>
            <person name="Motooka D."/>
            <person name="Nabeya D."/>
            <person name="Jung N."/>
            <person name="Uechi K."/>
            <person name="Horii T."/>
            <person name="Iida T."/>
            <person name="Fujita J."/>
            <person name="Nakamura S."/>
        </authorList>
    </citation>
    <scope>NUCLEOTIDE SEQUENCE [LARGE SCALE GENOMIC DNA]</scope>
    <source>
        <strain evidence="2 3">JCM 12603</strain>
    </source>
</reference>
<dbReference type="RefSeq" id="WP_163676779.1">
    <property type="nucleotide sequence ID" value="NZ_AP022570.1"/>
</dbReference>